<reference evidence="1" key="1">
    <citation type="submission" date="2020-07" db="EMBL/GenBank/DDBJ databases">
        <title>A long reads based de novo assembly of the rainbow trout Arlee double haploid line genome.</title>
        <authorList>
            <person name="Gao G."/>
            <person name="Palti Y."/>
        </authorList>
    </citation>
    <scope>NUCLEOTIDE SEQUENCE [LARGE SCALE GENOMIC DNA]</scope>
</reference>
<dbReference type="Ensembl" id="ENSOMYT00000114862.2">
    <property type="protein sequence ID" value="ENSOMYP00000119680.1"/>
    <property type="gene ID" value="ENSOMYG00000047487.2"/>
</dbReference>
<reference evidence="1" key="3">
    <citation type="submission" date="2025-09" db="UniProtKB">
        <authorList>
            <consortium name="Ensembl"/>
        </authorList>
    </citation>
    <scope>IDENTIFICATION</scope>
</reference>
<dbReference type="Gene3D" id="3.40.50.150">
    <property type="entry name" value="Vaccinia Virus protein VP39"/>
    <property type="match status" value="1"/>
</dbReference>
<sequence>MFYKIVCDNPNQAANLMVELPLSRTLTRKLIRNPAFSVNRGMDGNPKMVTSFTSPLEACLLFHNGGHWREQATPHPQRLTPEEIEVHKSFLVEYFTKGPGALCQLDSLYFQERFTSRCSHEESPYKLPHVLPHIQQEVMNRMQYSTQYINMHSVKKATVRECNPCFGFVYLVIVEQGLTFPNQLIMEVPGYSSDICPLTAVVNPARAGPHYRVIRALRNPSSTRRLLYISCKPEGEPMRNFRELWEAFSLTVTVPR</sequence>
<dbReference type="Proteomes" id="UP000694395">
    <property type="component" value="Chromosome 1"/>
</dbReference>
<reference evidence="1" key="2">
    <citation type="submission" date="2025-08" db="UniProtKB">
        <authorList>
            <consortium name="Ensembl"/>
        </authorList>
    </citation>
    <scope>IDENTIFICATION</scope>
</reference>
<dbReference type="InterPro" id="IPR045850">
    <property type="entry name" value="TRM2_met"/>
</dbReference>
<dbReference type="GeneTree" id="ENSGT01060000253728"/>
<dbReference type="AlphaFoldDB" id="A0A8K9V1B4"/>
<accession>A0A8K9V1B4</accession>
<evidence type="ECO:0000313" key="2">
    <source>
        <dbReference type="Proteomes" id="UP000694395"/>
    </source>
</evidence>
<proteinExistence type="predicted"/>
<keyword evidence="2" id="KW-1185">Reference proteome</keyword>
<name>A0A8K9V1B4_ONCMY</name>
<dbReference type="PANTHER" id="PTHR45904">
    <property type="entry name" value="TRNA (URACIL-5-)-METHYLTRANSFERASE"/>
    <property type="match status" value="1"/>
</dbReference>
<dbReference type="GO" id="GO:0003723">
    <property type="term" value="F:RNA binding"/>
    <property type="evidence" value="ECO:0007669"/>
    <property type="project" value="TreeGrafter"/>
</dbReference>
<protein>
    <submittedName>
        <fullName evidence="1">Uncharacterized protein</fullName>
    </submittedName>
</protein>
<dbReference type="InterPro" id="IPR029063">
    <property type="entry name" value="SAM-dependent_MTases_sf"/>
</dbReference>
<organism evidence="1 2">
    <name type="scientific">Oncorhynchus mykiss</name>
    <name type="common">Rainbow trout</name>
    <name type="synonym">Salmo gairdneri</name>
    <dbReference type="NCBI Taxonomy" id="8022"/>
    <lineage>
        <taxon>Eukaryota</taxon>
        <taxon>Metazoa</taxon>
        <taxon>Chordata</taxon>
        <taxon>Craniata</taxon>
        <taxon>Vertebrata</taxon>
        <taxon>Euteleostomi</taxon>
        <taxon>Actinopterygii</taxon>
        <taxon>Neopterygii</taxon>
        <taxon>Teleostei</taxon>
        <taxon>Protacanthopterygii</taxon>
        <taxon>Salmoniformes</taxon>
        <taxon>Salmonidae</taxon>
        <taxon>Salmoninae</taxon>
        <taxon>Oncorhynchus</taxon>
    </lineage>
</organism>
<evidence type="ECO:0000313" key="1">
    <source>
        <dbReference type="Ensembl" id="ENSOMYP00000119680.1"/>
    </source>
</evidence>
<dbReference type="PANTHER" id="PTHR45904:SF1">
    <property type="entry name" value="TRNA (URACIL-5-)-METHYLTRANSFERASE HOMOLOG B"/>
    <property type="match status" value="1"/>
</dbReference>